<proteinExistence type="predicted"/>
<reference evidence="2 3" key="1">
    <citation type="submission" date="2018-03" db="EMBL/GenBank/DDBJ databases">
        <title>Arenimonas caeni sp. nov., isolated from activated sludge.</title>
        <authorList>
            <person name="Liu H."/>
        </authorList>
    </citation>
    <scope>NUCLEOTIDE SEQUENCE [LARGE SCALE GENOMIC DNA]</scope>
    <source>
        <strain evidence="3">z29</strain>
    </source>
</reference>
<comment type="caution">
    <text evidence="2">The sequence shown here is derived from an EMBL/GenBank/DDBJ whole genome shotgun (WGS) entry which is preliminary data.</text>
</comment>
<evidence type="ECO:0000256" key="1">
    <source>
        <dbReference type="SAM" id="MobiDB-lite"/>
    </source>
</evidence>
<feature type="region of interest" description="Disordered" evidence="1">
    <location>
        <begin position="1"/>
        <end position="26"/>
    </location>
</feature>
<gene>
    <name evidence="2" type="ORF">C6N40_06445</name>
</gene>
<name>A0A2P6M9I0_9GAMM</name>
<protein>
    <submittedName>
        <fullName evidence="2">Uncharacterized protein</fullName>
    </submittedName>
</protein>
<dbReference type="EMBL" id="PVLF01000006">
    <property type="protein sequence ID" value="PRH82608.1"/>
    <property type="molecule type" value="Genomic_DNA"/>
</dbReference>
<keyword evidence="3" id="KW-1185">Reference proteome</keyword>
<evidence type="ECO:0000313" key="3">
    <source>
        <dbReference type="Proteomes" id="UP000241736"/>
    </source>
</evidence>
<evidence type="ECO:0000313" key="2">
    <source>
        <dbReference type="EMBL" id="PRH82608.1"/>
    </source>
</evidence>
<sequence>MQPIQHHHDTSGALLAQRPSARTDEREVTAAVKRYCAGLHANASDTVAAINWALRQAGDTFSAIRAGRQRAAQLHWRRTHSTPTQKA</sequence>
<dbReference type="Proteomes" id="UP000241736">
    <property type="component" value="Unassembled WGS sequence"/>
</dbReference>
<accession>A0A2P6M9I0</accession>
<dbReference type="AlphaFoldDB" id="A0A2P6M9I0"/>
<organism evidence="2 3">
    <name type="scientific">Arenimonas caeni</name>
    <dbReference type="NCBI Taxonomy" id="2058085"/>
    <lineage>
        <taxon>Bacteria</taxon>
        <taxon>Pseudomonadati</taxon>
        <taxon>Pseudomonadota</taxon>
        <taxon>Gammaproteobacteria</taxon>
        <taxon>Lysobacterales</taxon>
        <taxon>Lysobacteraceae</taxon>
        <taxon>Arenimonas</taxon>
    </lineage>
</organism>
<dbReference type="RefSeq" id="WP_106990185.1">
    <property type="nucleotide sequence ID" value="NZ_KZ679087.1"/>
</dbReference>
<feature type="compositionally biased region" description="Basic and acidic residues" evidence="1">
    <location>
        <begin position="1"/>
        <end position="10"/>
    </location>
</feature>